<keyword evidence="3 6" id="KW-1133">Transmembrane helix</keyword>
<dbReference type="FunFam" id="3.30.750.24:FF:000036">
    <property type="entry name" value="Putative sulfate transporter YPR003C"/>
    <property type="match status" value="1"/>
</dbReference>
<evidence type="ECO:0000256" key="4">
    <source>
        <dbReference type="ARBA" id="ARBA00023136"/>
    </source>
</evidence>
<feature type="transmembrane region" description="Helical" evidence="6">
    <location>
        <begin position="260"/>
        <end position="280"/>
    </location>
</feature>
<dbReference type="GO" id="GO:0055085">
    <property type="term" value="P:transmembrane transport"/>
    <property type="evidence" value="ECO:0007669"/>
    <property type="project" value="InterPro"/>
</dbReference>
<feature type="transmembrane region" description="Helical" evidence="6">
    <location>
        <begin position="346"/>
        <end position="365"/>
    </location>
</feature>
<dbReference type="PANTHER" id="PTHR11814">
    <property type="entry name" value="SULFATE TRANSPORTER"/>
    <property type="match status" value="1"/>
</dbReference>
<name>A0A9W9HTA4_9EURO</name>
<comment type="caution">
    <text evidence="8">The sequence shown here is derived from an EMBL/GenBank/DDBJ whole genome shotgun (WGS) entry which is preliminary data.</text>
</comment>
<dbReference type="GO" id="GO:0016020">
    <property type="term" value="C:membrane"/>
    <property type="evidence" value="ECO:0007669"/>
    <property type="project" value="UniProtKB-SubCell"/>
</dbReference>
<accession>A0A9W9HTA4</accession>
<reference evidence="8" key="1">
    <citation type="submission" date="2022-11" db="EMBL/GenBank/DDBJ databases">
        <authorList>
            <person name="Petersen C."/>
        </authorList>
    </citation>
    <scope>NUCLEOTIDE SEQUENCE</scope>
    <source>
        <strain evidence="8">IBT 21917</strain>
    </source>
</reference>
<feature type="transmembrane region" description="Helical" evidence="6">
    <location>
        <begin position="292"/>
        <end position="311"/>
    </location>
</feature>
<feature type="domain" description="STAS" evidence="7">
    <location>
        <begin position="629"/>
        <end position="759"/>
    </location>
</feature>
<dbReference type="InterPro" id="IPR011547">
    <property type="entry name" value="SLC26A/SulP_dom"/>
</dbReference>
<evidence type="ECO:0000256" key="2">
    <source>
        <dbReference type="ARBA" id="ARBA00022692"/>
    </source>
</evidence>
<dbReference type="SUPFAM" id="SSF52091">
    <property type="entry name" value="SpoIIaa-like"/>
    <property type="match status" value="1"/>
</dbReference>
<dbReference type="PROSITE" id="PS50801">
    <property type="entry name" value="STAS"/>
    <property type="match status" value="1"/>
</dbReference>
<dbReference type="InterPro" id="IPR001902">
    <property type="entry name" value="SLC26A/SulP_fam"/>
</dbReference>
<keyword evidence="4 6" id="KW-0472">Membrane</keyword>
<dbReference type="AlphaFoldDB" id="A0A9W9HTA4"/>
<evidence type="ECO:0000256" key="1">
    <source>
        <dbReference type="ARBA" id="ARBA00004141"/>
    </source>
</evidence>
<evidence type="ECO:0000259" key="7">
    <source>
        <dbReference type="PROSITE" id="PS50801"/>
    </source>
</evidence>
<dbReference type="Pfam" id="PF00916">
    <property type="entry name" value="Sulfate_transp"/>
    <property type="match status" value="1"/>
</dbReference>
<dbReference type="InterPro" id="IPR036513">
    <property type="entry name" value="STAS_dom_sf"/>
</dbReference>
<protein>
    <recommendedName>
        <fullName evidence="7">STAS domain-containing protein</fullName>
    </recommendedName>
</protein>
<keyword evidence="2 6" id="KW-0812">Transmembrane</keyword>
<dbReference type="Proteomes" id="UP001146351">
    <property type="component" value="Unassembled WGS sequence"/>
</dbReference>
<dbReference type="InterPro" id="IPR002645">
    <property type="entry name" value="STAS_dom"/>
</dbReference>
<evidence type="ECO:0000313" key="9">
    <source>
        <dbReference type="Proteomes" id="UP001146351"/>
    </source>
</evidence>
<feature type="transmembrane region" description="Helical" evidence="6">
    <location>
        <begin position="177"/>
        <end position="195"/>
    </location>
</feature>
<dbReference type="OrthoDB" id="427213at2759"/>
<keyword evidence="9" id="KW-1185">Reference proteome</keyword>
<feature type="transmembrane region" description="Helical" evidence="6">
    <location>
        <begin position="510"/>
        <end position="528"/>
    </location>
</feature>
<dbReference type="Gene3D" id="3.30.750.24">
    <property type="entry name" value="STAS domain"/>
    <property type="match status" value="1"/>
</dbReference>
<evidence type="ECO:0000256" key="6">
    <source>
        <dbReference type="SAM" id="Phobius"/>
    </source>
</evidence>
<feature type="compositionally biased region" description="Basic and acidic residues" evidence="5">
    <location>
        <begin position="10"/>
        <end position="27"/>
    </location>
</feature>
<feature type="transmembrane region" description="Helical" evidence="6">
    <location>
        <begin position="215"/>
        <end position="239"/>
    </location>
</feature>
<gene>
    <name evidence="8" type="ORF">N7492_008752</name>
</gene>
<dbReference type="CDD" id="cd07042">
    <property type="entry name" value="STAS_SulP_like_sulfate_transporter"/>
    <property type="match status" value="1"/>
</dbReference>
<organism evidence="8 9">
    <name type="scientific">Penicillium capsulatum</name>
    <dbReference type="NCBI Taxonomy" id="69766"/>
    <lineage>
        <taxon>Eukaryota</taxon>
        <taxon>Fungi</taxon>
        <taxon>Dikarya</taxon>
        <taxon>Ascomycota</taxon>
        <taxon>Pezizomycotina</taxon>
        <taxon>Eurotiomycetes</taxon>
        <taxon>Eurotiomycetidae</taxon>
        <taxon>Eurotiales</taxon>
        <taxon>Aspergillaceae</taxon>
        <taxon>Penicillium</taxon>
    </lineage>
</organism>
<comment type="subcellular location">
    <subcellularLocation>
        <location evidence="1">Membrane</location>
        <topology evidence="1">Multi-pass membrane protein</topology>
    </subcellularLocation>
</comment>
<feature type="transmembrane region" description="Helical" evidence="6">
    <location>
        <begin position="476"/>
        <end position="498"/>
    </location>
</feature>
<feature type="transmembrane region" description="Helical" evidence="6">
    <location>
        <begin position="573"/>
        <end position="602"/>
    </location>
</feature>
<proteinExistence type="predicted"/>
<evidence type="ECO:0000313" key="8">
    <source>
        <dbReference type="EMBL" id="KAJ5155949.1"/>
    </source>
</evidence>
<dbReference type="Pfam" id="PF01740">
    <property type="entry name" value="STAS"/>
    <property type="match status" value="1"/>
</dbReference>
<feature type="region of interest" description="Disordered" evidence="5">
    <location>
        <begin position="1"/>
        <end position="59"/>
    </location>
</feature>
<sequence length="768" mass="84169">MPESSPSLPRESEENRSLQHRIAEVFRPRGGPRASSGLDYDDRTEPGAQGLGITSEPDVRTRLLASYDRSDPVCGERRCSHGTFSPRVESADRQSFLGSTRGRFGYRGTGDAGAASSHLPGCDDPPESRPDSEYTSQMKSSLSALSANEHKKLYISYYIPFFNWIGQYRWSFLRGDLIAAMTVSSIYIPMALSLASNLVHAPPVNGLYSFVIHPFIYAILGSCPLLVIGPEAAGSLLMGAIVKASTRHDNSGEDDAIENAIVVGIATAMTGVMILIAGLTRLGFLDNVLSRPFLRGFITAIGFVIFVDQLIPELGLAELAKEAGASHGTTVAKLSFIAHNAKSCHALTAIVSLVSFAIIMIFRTLKKWLMPRFPQVIYFPDRFLVVVLSAILAWQLDWEDKGLEVLGLTETGSSQLFAFRWPFQFGQMKHVRKAMSKAFIITLLGFFESSVAAKGLGDGKPDGIQGMHMSANREMVALGVANFLGGCFCALPAFGGYGRSKVNAQTGARSPMSSIFISIITLVSILVLLPYLYYLPKAVLCSMISVVAYSLVEECPRDLIFFLRLRGWTELSLMLLIFTATIFYSLELGMAMGIGLSVIILIRHSTQPRIQILGKVPGTATRFENAELNPENVELIEGALIVKIPEPLTFANTGDLKNRLRRLELYGSSRTHPSLPRMRPAEYNKNIIFDVHGVTSIDGSGTQVLWEIVRAYIGKGTRVFFCRLPNSAVFRMFELSGIVEQCGGLTHFVPSVEEALQLAETEEQCDDN</sequence>
<reference evidence="8" key="2">
    <citation type="journal article" date="2023" name="IMA Fungus">
        <title>Comparative genomic study of the Penicillium genus elucidates a diverse pangenome and 15 lateral gene transfer events.</title>
        <authorList>
            <person name="Petersen C."/>
            <person name="Sorensen T."/>
            <person name="Nielsen M.R."/>
            <person name="Sondergaard T.E."/>
            <person name="Sorensen J.L."/>
            <person name="Fitzpatrick D.A."/>
            <person name="Frisvad J.C."/>
            <person name="Nielsen K.L."/>
        </authorList>
    </citation>
    <scope>NUCLEOTIDE SEQUENCE</scope>
    <source>
        <strain evidence="8">IBT 21917</strain>
    </source>
</reference>
<evidence type="ECO:0000256" key="5">
    <source>
        <dbReference type="SAM" id="MobiDB-lite"/>
    </source>
</evidence>
<dbReference type="EMBL" id="JAPQKO010000006">
    <property type="protein sequence ID" value="KAJ5155949.1"/>
    <property type="molecule type" value="Genomic_DNA"/>
</dbReference>
<evidence type="ECO:0000256" key="3">
    <source>
        <dbReference type="ARBA" id="ARBA00022989"/>
    </source>
</evidence>
<feature type="region of interest" description="Disordered" evidence="5">
    <location>
        <begin position="109"/>
        <end position="136"/>
    </location>
</feature>